<feature type="domain" description="PDZ" evidence="4">
    <location>
        <begin position="324"/>
        <end position="397"/>
    </location>
</feature>
<evidence type="ECO:0000313" key="5">
    <source>
        <dbReference type="EMBL" id="CAH0731772.1"/>
    </source>
</evidence>
<keyword evidence="6" id="KW-1185">Reference proteome</keyword>
<feature type="compositionally biased region" description="Polar residues" evidence="2">
    <location>
        <begin position="231"/>
        <end position="261"/>
    </location>
</feature>
<dbReference type="GO" id="GO:0005886">
    <property type="term" value="C:plasma membrane"/>
    <property type="evidence" value="ECO:0007669"/>
    <property type="project" value="TreeGrafter"/>
</dbReference>
<dbReference type="CDD" id="cd06728">
    <property type="entry name" value="PDZ2_ZO1-like_ds"/>
    <property type="match status" value="1"/>
</dbReference>
<feature type="non-terminal residue" evidence="5">
    <location>
        <position position="987"/>
    </location>
</feature>
<dbReference type="EMBL" id="OV170229">
    <property type="protein sequence ID" value="CAH0731772.1"/>
    <property type="molecule type" value="Genomic_DNA"/>
</dbReference>
<dbReference type="PANTHER" id="PTHR13865">
    <property type="entry name" value="TIGHT JUNCTION PROTEIN"/>
    <property type="match status" value="1"/>
</dbReference>
<feature type="compositionally biased region" description="Basic and acidic residues" evidence="2">
    <location>
        <begin position="270"/>
        <end position="282"/>
    </location>
</feature>
<feature type="region of interest" description="Disordered" evidence="2">
    <location>
        <begin position="960"/>
        <end position="987"/>
    </location>
</feature>
<dbReference type="InterPro" id="IPR008145">
    <property type="entry name" value="GK/Ca_channel_bsu"/>
</dbReference>
<dbReference type="SMART" id="SM00072">
    <property type="entry name" value="GuKc"/>
    <property type="match status" value="1"/>
</dbReference>
<evidence type="ECO:0000256" key="2">
    <source>
        <dbReference type="SAM" id="MobiDB-lite"/>
    </source>
</evidence>
<dbReference type="InterPro" id="IPR036034">
    <property type="entry name" value="PDZ_sf"/>
</dbReference>
<dbReference type="PROSITE" id="PS50106">
    <property type="entry name" value="PDZ"/>
    <property type="match status" value="3"/>
</dbReference>
<dbReference type="SUPFAM" id="SSF52540">
    <property type="entry name" value="P-loop containing nucleoside triphosphate hydrolases"/>
    <property type="match status" value="1"/>
</dbReference>
<sequence length="987" mass="111141">MDTLIPKMKLDNFGLEKLQTAERSSGWETHRVRLNRVPGYGFGIAVSGGRDNPHFASGDPSIAVSDVLRGGPAEDKLQVNDRIVSVNGVPLENVEYARAVQVLRESGATVSLVVRRRAPAPPPTAPTTIKLALTRNGKKEDFGIVLGCKIYVKELTMRAREQLNQAGQGLCEGDVITRINNTAVTDAMTLKEAKKLVESCKDRLNLVITRELIREETVTNGNYNQNNYSSLDFSSSEATPHTTFPNSGDNLSSPYSSSGQNLYVAAPVRSDNRRGMSHDEQPPRPPPPRSDDYYSSRRQLYEEDGMTNQRNKPPSEPRLISFQKEGSVGLRLCGGNRSGVFVSGVQAASPAALQGLQPADKILKVNDMEMKGVTREEAVLFLLSLQERIDLIVQHSPEEYNAVASGQIPGDSFHIKTHFHYTEPTEGEMSFRCGDVFHVLDTLHNGTVGAWHVYRIGRNNQEVQKGTIPNKARAEELATAQFNATKKELSGADAKHYFFRRRRSTHRRSKSLGKEHWDEVVLSDSISKFPAYERVALRPPAFVRPVIVLGAAADVARARLLADCADKFASPQMDNTLEDSKSKSTGIIRLSSIRSIMEKGKHALLDITPNAVDRLNYAQFYPIVIFLKADSKHIIKQLRSRLPKSAHKSSKKLLEQCQHMERVWGHVFTHTITLSDANLNTWFGKLCELVQRTQAQKLWVSETKHVEMVSDIYFPQPPSPYPAFYPISYPINYYPPSPQKPRTNMSPSNSNTNHTNRHDIYDANRNHVVPYYYSETMPCMPNNMYNVPKSYPHRNRHGLFSSYDERQNFQRSKMNPRLQNSSISPELSQIFNKSNTSQPYRPYSVLETSTKSPVPNIQRPTSVVPISDNFRPASLFFKDELEKSNEVPEWKARLQKEMPIRPILDKSMKKICLIPNCKCNDKPINNLRYSESRTLPSASVRSLDKVKNLSLPTLKLDELDKIGKDEDSAERDDGLNKPVSEQHLGYV</sequence>
<feature type="region of interest" description="Disordered" evidence="2">
    <location>
        <begin position="737"/>
        <end position="758"/>
    </location>
</feature>
<evidence type="ECO:0000259" key="3">
    <source>
        <dbReference type="PROSITE" id="PS50052"/>
    </source>
</evidence>
<proteinExistence type="predicted"/>
<feature type="domain" description="PDZ" evidence="4">
    <location>
        <begin position="31"/>
        <end position="118"/>
    </location>
</feature>
<dbReference type="InterPro" id="IPR036028">
    <property type="entry name" value="SH3-like_dom_sf"/>
</dbReference>
<feature type="domain" description="Guanylate kinase-like" evidence="3">
    <location>
        <begin position="589"/>
        <end position="691"/>
    </location>
</feature>
<name>A0A8J9WAV2_9NEOP</name>
<dbReference type="OrthoDB" id="418634at2759"/>
<gene>
    <name evidence="5" type="ORF">BINO364_LOCUS16561</name>
</gene>
<reference evidence="5" key="1">
    <citation type="submission" date="2021-12" db="EMBL/GenBank/DDBJ databases">
        <authorList>
            <person name="Martin H S."/>
        </authorList>
    </citation>
    <scope>NUCLEOTIDE SEQUENCE</scope>
</reference>
<feature type="region of interest" description="Disordered" evidence="2">
    <location>
        <begin position="231"/>
        <end position="294"/>
    </location>
</feature>
<dbReference type="CDD" id="cd11859">
    <property type="entry name" value="SH3_ZO"/>
    <property type="match status" value="1"/>
</dbReference>
<dbReference type="SUPFAM" id="SSF50156">
    <property type="entry name" value="PDZ domain-like"/>
    <property type="match status" value="3"/>
</dbReference>
<dbReference type="PANTHER" id="PTHR13865:SF28">
    <property type="entry name" value="POLYCHAETOID, ISOFORM O"/>
    <property type="match status" value="1"/>
</dbReference>
<dbReference type="CDD" id="cd06727">
    <property type="entry name" value="PDZ1_ZO1-like"/>
    <property type="match status" value="1"/>
</dbReference>
<dbReference type="GO" id="GO:0005923">
    <property type="term" value="C:bicellular tight junction"/>
    <property type="evidence" value="ECO:0007669"/>
    <property type="project" value="TreeGrafter"/>
</dbReference>
<dbReference type="PROSITE" id="PS50052">
    <property type="entry name" value="GUANYLATE_KINASE_2"/>
    <property type="match status" value="1"/>
</dbReference>
<dbReference type="Gene3D" id="2.30.42.10">
    <property type="match status" value="3"/>
</dbReference>
<dbReference type="GO" id="GO:0098609">
    <property type="term" value="P:cell-cell adhesion"/>
    <property type="evidence" value="ECO:0007669"/>
    <property type="project" value="TreeGrafter"/>
</dbReference>
<dbReference type="GO" id="GO:0150105">
    <property type="term" value="P:protein localization to cell-cell junction"/>
    <property type="evidence" value="ECO:0007669"/>
    <property type="project" value="TreeGrafter"/>
</dbReference>
<dbReference type="SUPFAM" id="SSF50044">
    <property type="entry name" value="SH3-domain"/>
    <property type="match status" value="1"/>
</dbReference>
<dbReference type="InterPro" id="IPR001478">
    <property type="entry name" value="PDZ"/>
</dbReference>
<evidence type="ECO:0000256" key="1">
    <source>
        <dbReference type="ARBA" id="ARBA00022443"/>
    </source>
</evidence>
<dbReference type="GO" id="GO:0045216">
    <property type="term" value="P:cell-cell junction organization"/>
    <property type="evidence" value="ECO:0007669"/>
    <property type="project" value="TreeGrafter"/>
</dbReference>
<accession>A0A8J9WAV2</accession>
<feature type="domain" description="PDZ" evidence="4">
    <location>
        <begin position="130"/>
        <end position="212"/>
    </location>
</feature>
<organism evidence="5 6">
    <name type="scientific">Brenthis ino</name>
    <name type="common">lesser marbled fritillary</name>
    <dbReference type="NCBI Taxonomy" id="405034"/>
    <lineage>
        <taxon>Eukaryota</taxon>
        <taxon>Metazoa</taxon>
        <taxon>Ecdysozoa</taxon>
        <taxon>Arthropoda</taxon>
        <taxon>Hexapoda</taxon>
        <taxon>Insecta</taxon>
        <taxon>Pterygota</taxon>
        <taxon>Neoptera</taxon>
        <taxon>Endopterygota</taxon>
        <taxon>Lepidoptera</taxon>
        <taxon>Glossata</taxon>
        <taxon>Ditrysia</taxon>
        <taxon>Papilionoidea</taxon>
        <taxon>Nymphalidae</taxon>
        <taxon>Heliconiinae</taxon>
        <taxon>Argynnini</taxon>
        <taxon>Brenthis</taxon>
    </lineage>
</organism>
<dbReference type="InterPro" id="IPR001452">
    <property type="entry name" value="SH3_domain"/>
</dbReference>
<dbReference type="CDD" id="cd06729">
    <property type="entry name" value="PDZ3_ZO1-like_domain"/>
    <property type="match status" value="1"/>
</dbReference>
<dbReference type="Pfam" id="PF00625">
    <property type="entry name" value="Guanylate_kin"/>
    <property type="match status" value="1"/>
</dbReference>
<dbReference type="Pfam" id="PF07653">
    <property type="entry name" value="SH3_2"/>
    <property type="match status" value="1"/>
</dbReference>
<feature type="compositionally biased region" description="Basic and acidic residues" evidence="2">
    <location>
        <begin position="960"/>
        <end position="975"/>
    </location>
</feature>
<dbReference type="SMART" id="SM00228">
    <property type="entry name" value="PDZ"/>
    <property type="match status" value="3"/>
</dbReference>
<evidence type="ECO:0000313" key="6">
    <source>
        <dbReference type="Proteomes" id="UP000838878"/>
    </source>
</evidence>
<feature type="compositionally biased region" description="Polar residues" evidence="2">
    <location>
        <begin position="740"/>
        <end position="754"/>
    </location>
</feature>
<protein>
    <recommendedName>
        <fullName evidence="7">Tight junction protein ZO-1</fullName>
    </recommendedName>
</protein>
<dbReference type="AlphaFoldDB" id="A0A8J9WAV2"/>
<evidence type="ECO:0000259" key="4">
    <source>
        <dbReference type="PROSITE" id="PS50106"/>
    </source>
</evidence>
<dbReference type="InterPro" id="IPR008144">
    <property type="entry name" value="Guanylate_kin-like_dom"/>
</dbReference>
<keyword evidence="1" id="KW-0728">SH3 domain</keyword>
<dbReference type="Proteomes" id="UP000838878">
    <property type="component" value="Chromosome 9"/>
</dbReference>
<dbReference type="GO" id="GO:0050839">
    <property type="term" value="F:cell adhesion molecule binding"/>
    <property type="evidence" value="ECO:0007669"/>
    <property type="project" value="TreeGrafter"/>
</dbReference>
<evidence type="ECO:0008006" key="7">
    <source>
        <dbReference type="Google" id="ProtNLM"/>
    </source>
</evidence>
<dbReference type="FunFam" id="2.30.42.10:FF:000029">
    <property type="entry name" value="tight junction protein ZO-1 isoform X1"/>
    <property type="match status" value="1"/>
</dbReference>
<dbReference type="InterPro" id="IPR027417">
    <property type="entry name" value="P-loop_NTPase"/>
</dbReference>
<dbReference type="Gene3D" id="2.30.30.40">
    <property type="entry name" value="SH3 Domains"/>
    <property type="match status" value="1"/>
</dbReference>
<dbReference type="Gene3D" id="3.40.50.300">
    <property type="entry name" value="P-loop containing nucleotide triphosphate hydrolases"/>
    <property type="match status" value="1"/>
</dbReference>
<dbReference type="Pfam" id="PF00595">
    <property type="entry name" value="PDZ"/>
    <property type="match status" value="2"/>
</dbReference>